<feature type="compositionally biased region" description="Acidic residues" evidence="1">
    <location>
        <begin position="133"/>
        <end position="147"/>
    </location>
</feature>
<evidence type="ECO:0000256" key="1">
    <source>
        <dbReference type="SAM" id="MobiDB-lite"/>
    </source>
</evidence>
<dbReference type="EMBL" id="JAAGWQ010000191">
    <property type="protein sequence ID" value="KAF5660710.1"/>
    <property type="molecule type" value="Genomic_DNA"/>
</dbReference>
<feature type="compositionally biased region" description="Basic and acidic residues" evidence="1">
    <location>
        <begin position="90"/>
        <end position="103"/>
    </location>
</feature>
<protein>
    <submittedName>
        <fullName evidence="3">Uncharacterized protein</fullName>
    </submittedName>
</protein>
<feature type="compositionally biased region" description="Acidic residues" evidence="1">
    <location>
        <begin position="162"/>
        <end position="173"/>
    </location>
</feature>
<evidence type="ECO:0000256" key="2">
    <source>
        <dbReference type="SAM" id="SignalP"/>
    </source>
</evidence>
<feature type="signal peptide" evidence="2">
    <location>
        <begin position="1"/>
        <end position="47"/>
    </location>
</feature>
<proteinExistence type="predicted"/>
<evidence type="ECO:0000313" key="4">
    <source>
        <dbReference type="Proteomes" id="UP000567885"/>
    </source>
</evidence>
<evidence type="ECO:0000313" key="3">
    <source>
        <dbReference type="EMBL" id="KAF5660710.1"/>
    </source>
</evidence>
<gene>
    <name evidence="3" type="ORF">FHETE_8807</name>
</gene>
<keyword evidence="2" id="KW-0732">Signal</keyword>
<reference evidence="3 4" key="1">
    <citation type="submission" date="2020-05" db="EMBL/GenBank/DDBJ databases">
        <title>Identification and distribution of gene clusters putatively required for synthesis of sphingolipid metabolism inhibitors in phylogenetically diverse species of the filamentous fungus Fusarium.</title>
        <authorList>
            <person name="Kim H.-S."/>
            <person name="Busman M."/>
            <person name="Brown D.W."/>
            <person name="Divon H."/>
            <person name="Uhlig S."/>
            <person name="Proctor R.H."/>
        </authorList>
    </citation>
    <scope>NUCLEOTIDE SEQUENCE [LARGE SCALE GENOMIC DNA]</scope>
    <source>
        <strain evidence="3 4">NRRL 20693</strain>
    </source>
</reference>
<dbReference type="AlphaFoldDB" id="A0A8H5WJD1"/>
<feature type="chain" id="PRO_5034915484" evidence="2">
    <location>
        <begin position="48"/>
        <end position="197"/>
    </location>
</feature>
<sequence length="197" mass="22315">MNTAQTLQTPSGTTLLIYLEFDLPSSSSLFLFLLLLLLLLPPPSTHSIQNPENLYAASMREHNRRVQEYLATHPHPWRDDQESDDSNQTRLEHQAVDTHRESSVEGGDVSSDENDQWNADQVAEENTEHAEFIDDAAMSEEDQQEDQQEGHDGPDSEASFNPDEDMEDCDDESSTERETAESDGEMNTDQDMKNLED</sequence>
<name>A0A8H5WJD1_FUSHE</name>
<organism evidence="3 4">
    <name type="scientific">Fusarium heterosporum</name>
    <dbReference type="NCBI Taxonomy" id="42747"/>
    <lineage>
        <taxon>Eukaryota</taxon>
        <taxon>Fungi</taxon>
        <taxon>Dikarya</taxon>
        <taxon>Ascomycota</taxon>
        <taxon>Pezizomycotina</taxon>
        <taxon>Sordariomycetes</taxon>
        <taxon>Hypocreomycetidae</taxon>
        <taxon>Hypocreales</taxon>
        <taxon>Nectriaceae</taxon>
        <taxon>Fusarium</taxon>
        <taxon>Fusarium heterosporum species complex</taxon>
    </lineage>
</organism>
<keyword evidence="4" id="KW-1185">Reference proteome</keyword>
<accession>A0A8H5WJD1</accession>
<comment type="caution">
    <text evidence="3">The sequence shown here is derived from an EMBL/GenBank/DDBJ whole genome shotgun (WGS) entry which is preliminary data.</text>
</comment>
<feature type="region of interest" description="Disordered" evidence="1">
    <location>
        <begin position="73"/>
        <end position="197"/>
    </location>
</feature>
<dbReference type="Proteomes" id="UP000567885">
    <property type="component" value="Unassembled WGS sequence"/>
</dbReference>